<feature type="signal peptide" evidence="2">
    <location>
        <begin position="1"/>
        <end position="26"/>
    </location>
</feature>
<dbReference type="SUPFAM" id="SSF49899">
    <property type="entry name" value="Concanavalin A-like lectins/glucanases"/>
    <property type="match status" value="1"/>
</dbReference>
<organism evidence="3 4">
    <name type="scientific">Polypterus senegalus</name>
    <name type="common">Senegal bichir</name>
    <dbReference type="NCBI Taxonomy" id="55291"/>
    <lineage>
        <taxon>Eukaryota</taxon>
        <taxon>Metazoa</taxon>
        <taxon>Chordata</taxon>
        <taxon>Craniata</taxon>
        <taxon>Vertebrata</taxon>
        <taxon>Euteleostomi</taxon>
        <taxon>Actinopterygii</taxon>
        <taxon>Polypteriformes</taxon>
        <taxon>Polypteridae</taxon>
        <taxon>Polypterus</taxon>
    </lineage>
</organism>
<feature type="non-terminal residue" evidence="3">
    <location>
        <position position="1"/>
    </location>
</feature>
<feature type="chain" id="PRO_5036459452" evidence="2">
    <location>
        <begin position="27"/>
        <end position="180"/>
    </location>
</feature>
<dbReference type="GO" id="GO:0007166">
    <property type="term" value="P:cell surface receptor signaling pathway"/>
    <property type="evidence" value="ECO:0007669"/>
    <property type="project" value="TreeGrafter"/>
</dbReference>
<dbReference type="Proteomes" id="UP000886611">
    <property type="component" value="Unassembled WGS sequence"/>
</dbReference>
<sequence length="180" mass="20623">MKLWTLNIFLSWLLFLNLTLLYECGATRRTGRSKRDLLRQRDASRPFQGACGTRLPRGKRSIPGMDRRLPRQHHRSSQPEESTLSRGKAVYFTGKGDQLRLKPGTEIPKGKFTLEMWIKPEGGQKSPAVIAGTWLLLLHFEEIYWRMNNIIKSGVAKSFAAFSAFFKAQNMILHSYLLGL</sequence>
<comment type="caution">
    <text evidence="3">The sequence shown here is derived from an EMBL/GenBank/DDBJ whole genome shotgun (WGS) entry which is preliminary data.</text>
</comment>
<keyword evidence="4" id="KW-1185">Reference proteome</keyword>
<evidence type="ECO:0000256" key="2">
    <source>
        <dbReference type="SAM" id="SignalP"/>
    </source>
</evidence>
<evidence type="ECO:0000256" key="1">
    <source>
        <dbReference type="SAM" id="MobiDB-lite"/>
    </source>
</evidence>
<feature type="region of interest" description="Disordered" evidence="1">
    <location>
        <begin position="47"/>
        <end position="85"/>
    </location>
</feature>
<dbReference type="GO" id="GO:0006508">
    <property type="term" value="P:proteolysis"/>
    <property type="evidence" value="ECO:0007669"/>
    <property type="project" value="TreeGrafter"/>
</dbReference>
<protein>
    <submittedName>
        <fullName evidence="3">PAPP1 protein</fullName>
    </submittedName>
</protein>
<dbReference type="AlphaFoldDB" id="A0A8X8BXS9"/>
<proteinExistence type="predicted"/>
<keyword evidence="2" id="KW-0732">Signal</keyword>
<dbReference type="PANTHER" id="PTHR46130:SF2">
    <property type="entry name" value="PAPPALYSIN-1"/>
    <property type="match status" value="1"/>
</dbReference>
<evidence type="ECO:0000313" key="4">
    <source>
        <dbReference type="Proteomes" id="UP000886611"/>
    </source>
</evidence>
<gene>
    <name evidence="3" type="primary">Pappa_0</name>
    <name evidence="3" type="ORF">GTO96_0022392</name>
</gene>
<dbReference type="InterPro" id="IPR013320">
    <property type="entry name" value="ConA-like_dom_sf"/>
</dbReference>
<dbReference type="InterPro" id="IPR043543">
    <property type="entry name" value="PAPPA/PAPPA2"/>
</dbReference>
<dbReference type="PANTHER" id="PTHR46130">
    <property type="entry name" value="LAMGL DOMAIN-CONTAINING PROTEIN"/>
    <property type="match status" value="1"/>
</dbReference>
<evidence type="ECO:0000313" key="3">
    <source>
        <dbReference type="EMBL" id="KAG2470037.1"/>
    </source>
</evidence>
<feature type="non-terminal residue" evidence="3">
    <location>
        <position position="180"/>
    </location>
</feature>
<dbReference type="GO" id="GO:0004222">
    <property type="term" value="F:metalloendopeptidase activity"/>
    <property type="evidence" value="ECO:0007669"/>
    <property type="project" value="TreeGrafter"/>
</dbReference>
<dbReference type="EMBL" id="JAATIS010000147">
    <property type="protein sequence ID" value="KAG2470037.1"/>
    <property type="molecule type" value="Genomic_DNA"/>
</dbReference>
<accession>A0A8X8BXS9</accession>
<reference evidence="3 4" key="1">
    <citation type="journal article" date="2021" name="Cell">
        <title>Tracing the genetic footprints of vertebrate landing in non-teleost ray-finned fishes.</title>
        <authorList>
            <person name="Bi X."/>
            <person name="Wang K."/>
            <person name="Yang L."/>
            <person name="Pan H."/>
            <person name="Jiang H."/>
            <person name="Wei Q."/>
            <person name="Fang M."/>
            <person name="Yu H."/>
            <person name="Zhu C."/>
            <person name="Cai Y."/>
            <person name="He Y."/>
            <person name="Gan X."/>
            <person name="Zeng H."/>
            <person name="Yu D."/>
            <person name="Zhu Y."/>
            <person name="Jiang H."/>
            <person name="Qiu Q."/>
            <person name="Yang H."/>
            <person name="Zhang Y.E."/>
            <person name="Wang W."/>
            <person name="Zhu M."/>
            <person name="He S."/>
            <person name="Zhang G."/>
        </authorList>
    </citation>
    <scope>NUCLEOTIDE SEQUENCE [LARGE SCALE GENOMIC DNA]</scope>
    <source>
        <strain evidence="3">Bchr_013</strain>
    </source>
</reference>
<name>A0A8X8BXS9_POLSE</name>
<dbReference type="GO" id="GO:0005615">
    <property type="term" value="C:extracellular space"/>
    <property type="evidence" value="ECO:0007669"/>
    <property type="project" value="TreeGrafter"/>
</dbReference>